<dbReference type="EMBL" id="CP000606">
    <property type="protein sequence ID" value="ABO23588.1"/>
    <property type="molecule type" value="Genomic_DNA"/>
</dbReference>
<reference evidence="3 4" key="1">
    <citation type="submission" date="2007-03" db="EMBL/GenBank/DDBJ databases">
        <title>Complete sequence of Shewanella loihica PV-4.</title>
        <authorList>
            <consortium name="US DOE Joint Genome Institute"/>
            <person name="Copeland A."/>
            <person name="Lucas S."/>
            <person name="Lapidus A."/>
            <person name="Barry K."/>
            <person name="Detter J.C."/>
            <person name="Glavina del Rio T."/>
            <person name="Hammon N."/>
            <person name="Israni S."/>
            <person name="Dalin E."/>
            <person name="Tice H."/>
            <person name="Pitluck S."/>
            <person name="Chain P."/>
            <person name="Malfatti S."/>
            <person name="Shin M."/>
            <person name="Vergez L."/>
            <person name="Schmutz J."/>
            <person name="Larimer F."/>
            <person name="Land M."/>
            <person name="Hauser L."/>
            <person name="Kyrpides N."/>
            <person name="Mikhailova N."/>
            <person name="Romine M.F."/>
            <person name="Serres G."/>
            <person name="Fredrickson J."/>
            <person name="Tiedje J."/>
            <person name="Richardson P."/>
        </authorList>
    </citation>
    <scope>NUCLEOTIDE SEQUENCE [LARGE SCALE GENOMIC DNA]</scope>
    <source>
        <strain evidence="4">ATCC BAA-1088 / PV-4</strain>
    </source>
</reference>
<dbReference type="STRING" id="323850.Shew_1721"/>
<dbReference type="HOGENOM" id="CLU_046586_2_2_6"/>
<dbReference type="Pfam" id="PF08241">
    <property type="entry name" value="Methyltransf_11"/>
    <property type="match status" value="1"/>
</dbReference>
<dbReference type="PANTHER" id="PTHR43591:SF24">
    <property type="entry name" value="2-METHOXY-6-POLYPRENYL-1,4-BENZOQUINOL METHYLASE, MITOCHONDRIAL"/>
    <property type="match status" value="1"/>
</dbReference>
<evidence type="ECO:0000313" key="3">
    <source>
        <dbReference type="EMBL" id="ABO23588.1"/>
    </source>
</evidence>
<dbReference type="eggNOG" id="COG2226">
    <property type="taxonomic scope" value="Bacteria"/>
</dbReference>
<dbReference type="CDD" id="cd02440">
    <property type="entry name" value="AdoMet_MTases"/>
    <property type="match status" value="1"/>
</dbReference>
<feature type="region of interest" description="Disordered" evidence="1">
    <location>
        <begin position="1"/>
        <end position="21"/>
    </location>
</feature>
<feature type="region of interest" description="Disordered" evidence="1">
    <location>
        <begin position="240"/>
        <end position="273"/>
    </location>
</feature>
<dbReference type="InterPro" id="IPR029063">
    <property type="entry name" value="SAM-dependent_MTases_sf"/>
</dbReference>
<feature type="compositionally biased region" description="Polar residues" evidence="1">
    <location>
        <begin position="241"/>
        <end position="252"/>
    </location>
</feature>
<dbReference type="AlphaFoldDB" id="A3QDP0"/>
<name>A3QDP0_SHELP</name>
<dbReference type="InterPro" id="IPR013216">
    <property type="entry name" value="Methyltransf_11"/>
</dbReference>
<dbReference type="SUPFAM" id="SSF53335">
    <property type="entry name" value="S-adenosyl-L-methionine-dependent methyltransferases"/>
    <property type="match status" value="1"/>
</dbReference>
<keyword evidence="3" id="KW-0489">Methyltransferase</keyword>
<sequence precursor="true">MSIKMPSLTPSSLSSLIPSSVPSEVQNVQGKDCMKEAIGADKIARQFSQAAKHYQEHDKVQRLSAQRLRTKMTPIGRLLDIGCGPGTDFSAAPGLNEVLGLDIAPGMLSQMLESFPSYKALCGDAQALPLSDASIDTLYSNLALQWCSDIKTAIGELARVLKPGSQCHLAIVVDGSLSELDALGLRVNAFEQAQTLLDGFSDSHWQIEHHSVEPLRVHFDDLKTLLYSIKGVGASAAMGSDVSQGSDVTQDSDASHGPDDTQGSVSKPPPRLRGRQDWLALCERAEKMRQPEGLPLTYQILFIHASRRG</sequence>
<evidence type="ECO:0000313" key="4">
    <source>
        <dbReference type="Proteomes" id="UP000001558"/>
    </source>
</evidence>
<dbReference type="Proteomes" id="UP000001558">
    <property type="component" value="Chromosome"/>
</dbReference>
<accession>A3QDP0</accession>
<keyword evidence="3" id="KW-0808">Transferase</keyword>
<evidence type="ECO:0000259" key="2">
    <source>
        <dbReference type="Pfam" id="PF08241"/>
    </source>
</evidence>
<dbReference type="KEGG" id="slo:Shew_1721"/>
<protein>
    <submittedName>
        <fullName evidence="3">Methyltransferase type 11</fullName>
    </submittedName>
</protein>
<dbReference type="GO" id="GO:0008425">
    <property type="term" value="F:2-methoxy-6-polyprenyl-1,4-benzoquinol methyltransferase activity"/>
    <property type="evidence" value="ECO:0007669"/>
    <property type="project" value="TreeGrafter"/>
</dbReference>
<dbReference type="PANTHER" id="PTHR43591">
    <property type="entry name" value="METHYLTRANSFERASE"/>
    <property type="match status" value="1"/>
</dbReference>
<keyword evidence="4" id="KW-1185">Reference proteome</keyword>
<dbReference type="Gene3D" id="3.40.50.150">
    <property type="entry name" value="Vaccinia Virus protein VP39"/>
    <property type="match status" value="1"/>
</dbReference>
<gene>
    <name evidence="3" type="ordered locus">Shew_1721</name>
</gene>
<evidence type="ECO:0000256" key="1">
    <source>
        <dbReference type="SAM" id="MobiDB-lite"/>
    </source>
</evidence>
<organism evidence="3 4">
    <name type="scientific">Shewanella loihica (strain ATCC BAA-1088 / PV-4)</name>
    <dbReference type="NCBI Taxonomy" id="323850"/>
    <lineage>
        <taxon>Bacteria</taxon>
        <taxon>Pseudomonadati</taxon>
        <taxon>Pseudomonadota</taxon>
        <taxon>Gammaproteobacteria</taxon>
        <taxon>Alteromonadales</taxon>
        <taxon>Shewanellaceae</taxon>
        <taxon>Shewanella</taxon>
    </lineage>
</organism>
<feature type="domain" description="Methyltransferase type 11" evidence="2">
    <location>
        <begin position="79"/>
        <end position="167"/>
    </location>
</feature>
<proteinExistence type="predicted"/>
<dbReference type="GO" id="GO:0032259">
    <property type="term" value="P:methylation"/>
    <property type="evidence" value="ECO:0007669"/>
    <property type="project" value="UniProtKB-KW"/>
</dbReference>
<dbReference type="GO" id="GO:0008757">
    <property type="term" value="F:S-adenosylmethionine-dependent methyltransferase activity"/>
    <property type="evidence" value="ECO:0007669"/>
    <property type="project" value="InterPro"/>
</dbReference>